<reference evidence="12 13" key="1">
    <citation type="submission" date="2024-02" db="EMBL/GenBank/DDBJ databases">
        <title>Genome sequence of Aquincola sp. MAHUQ-54.</title>
        <authorList>
            <person name="Huq M.A."/>
        </authorList>
    </citation>
    <scope>NUCLEOTIDE SEQUENCE [LARGE SCALE GENOMIC DNA]</scope>
    <source>
        <strain evidence="12 13">MAHUQ-54</strain>
    </source>
</reference>
<evidence type="ECO:0000256" key="8">
    <source>
        <dbReference type="ARBA" id="ARBA00022989"/>
    </source>
</evidence>
<evidence type="ECO:0000256" key="10">
    <source>
        <dbReference type="SAM" id="Phobius"/>
    </source>
</evidence>
<evidence type="ECO:0000256" key="6">
    <source>
        <dbReference type="ARBA" id="ARBA00022692"/>
    </source>
</evidence>
<dbReference type="PANTHER" id="PTHR45436:SF1">
    <property type="entry name" value="SENSOR PROTEIN QSEC"/>
    <property type="match status" value="1"/>
</dbReference>
<dbReference type="RefSeq" id="WP_332288853.1">
    <property type="nucleotide sequence ID" value="NZ_JAZIBG010000020.1"/>
</dbReference>
<evidence type="ECO:0000256" key="7">
    <source>
        <dbReference type="ARBA" id="ARBA00022777"/>
    </source>
</evidence>
<dbReference type="InterPro" id="IPR003594">
    <property type="entry name" value="HATPase_dom"/>
</dbReference>
<comment type="catalytic activity">
    <reaction evidence="1">
        <text>ATP + protein L-histidine = ADP + protein N-phospho-L-histidine.</text>
        <dbReference type="EC" id="2.7.13.3"/>
    </reaction>
</comment>
<keyword evidence="8 10" id="KW-1133">Transmembrane helix</keyword>
<sequence>MIRRRALRPVRAVLGGLPSLDGRLARRVLVPLAIVWLAGSVAAAAVGSYFAAAVFDRALMDDALGLAASVTQEHDGSLRVDLTVDELRAVLFDQSESVFFAVRRMDGSLVAGDARLQVERHQPGQPYEFADLSLDDEDLRAVALVRHSPQPFTLVLAQTTRYRGALLRRMLLYSTAPQVLLLIALGVWLRRAIQVDVQPIAALQSELNRRDAADLRPLHVPASTHDVDRLVHSVDALMQRLSAALRSQREFSGNVAHELRTPLAGIRALAEYGLASSDPARWREQLQGIAQSEARASRLVDQLLAIALADESPGAIVLQPVALDEVVRRVLVAAMPRADAAGVDLGAQGVDDTVRVQGDAALLEGALQNLLDNALRYGRPADGSVPQVTVALHDDAGRVLLSVVDNGPGMAAADPARLLARWQQGGAGRRLGEGAGLGLAIVSRYAQLLGAALSVGPGPQGQGTCVQLAFAADASPAHTIAVSPIDDPSTP</sequence>
<keyword evidence="4" id="KW-0597">Phosphoprotein</keyword>
<comment type="caution">
    <text evidence="12">The sequence shown here is derived from an EMBL/GenBank/DDBJ whole genome shotgun (WGS) entry which is preliminary data.</text>
</comment>
<organism evidence="12 13">
    <name type="scientific">Aquincola agrisoli</name>
    <dbReference type="NCBI Taxonomy" id="3119538"/>
    <lineage>
        <taxon>Bacteria</taxon>
        <taxon>Pseudomonadati</taxon>
        <taxon>Pseudomonadota</taxon>
        <taxon>Betaproteobacteria</taxon>
        <taxon>Burkholderiales</taxon>
        <taxon>Sphaerotilaceae</taxon>
        <taxon>Aquincola</taxon>
    </lineage>
</organism>
<dbReference type="Proteomes" id="UP001336250">
    <property type="component" value="Unassembled WGS sequence"/>
</dbReference>
<dbReference type="SMART" id="SM00388">
    <property type="entry name" value="HisKA"/>
    <property type="match status" value="1"/>
</dbReference>
<dbReference type="InterPro" id="IPR013727">
    <property type="entry name" value="2CSK_N"/>
</dbReference>
<gene>
    <name evidence="12" type="ORF">V4F39_08335</name>
</gene>
<dbReference type="PRINTS" id="PR00344">
    <property type="entry name" value="BCTRLSENSOR"/>
</dbReference>
<dbReference type="EC" id="2.7.13.3" evidence="3"/>
<protein>
    <recommendedName>
        <fullName evidence="3">histidine kinase</fullName>
        <ecNumber evidence="3">2.7.13.3</ecNumber>
    </recommendedName>
</protein>
<dbReference type="InterPro" id="IPR050428">
    <property type="entry name" value="TCS_sensor_his_kinase"/>
</dbReference>
<comment type="subcellular location">
    <subcellularLocation>
        <location evidence="2">Membrane</location>
    </subcellularLocation>
</comment>
<keyword evidence="6 10" id="KW-0812">Transmembrane</keyword>
<dbReference type="InterPro" id="IPR004358">
    <property type="entry name" value="Sig_transdc_His_kin-like_C"/>
</dbReference>
<dbReference type="SUPFAM" id="SSF47384">
    <property type="entry name" value="Homodimeric domain of signal transducing histidine kinase"/>
    <property type="match status" value="1"/>
</dbReference>
<dbReference type="InterPro" id="IPR036890">
    <property type="entry name" value="HATPase_C_sf"/>
</dbReference>
<dbReference type="Gene3D" id="1.10.287.130">
    <property type="match status" value="1"/>
</dbReference>
<evidence type="ECO:0000256" key="1">
    <source>
        <dbReference type="ARBA" id="ARBA00000085"/>
    </source>
</evidence>
<dbReference type="Gene3D" id="3.30.565.10">
    <property type="entry name" value="Histidine kinase-like ATPase, C-terminal domain"/>
    <property type="match status" value="1"/>
</dbReference>
<dbReference type="GO" id="GO:0000155">
    <property type="term" value="F:phosphorelay sensor kinase activity"/>
    <property type="evidence" value="ECO:0007669"/>
    <property type="project" value="InterPro"/>
</dbReference>
<dbReference type="SUPFAM" id="SSF55874">
    <property type="entry name" value="ATPase domain of HSP90 chaperone/DNA topoisomerase II/histidine kinase"/>
    <property type="match status" value="1"/>
</dbReference>
<evidence type="ECO:0000256" key="5">
    <source>
        <dbReference type="ARBA" id="ARBA00022679"/>
    </source>
</evidence>
<evidence type="ECO:0000259" key="11">
    <source>
        <dbReference type="PROSITE" id="PS50109"/>
    </source>
</evidence>
<dbReference type="Pfam" id="PF02518">
    <property type="entry name" value="HATPase_c"/>
    <property type="match status" value="1"/>
</dbReference>
<dbReference type="CDD" id="cd00082">
    <property type="entry name" value="HisKA"/>
    <property type="match status" value="1"/>
</dbReference>
<keyword evidence="5 12" id="KW-0808">Transferase</keyword>
<dbReference type="Pfam" id="PF08521">
    <property type="entry name" value="2CSK_N"/>
    <property type="match status" value="1"/>
</dbReference>
<feature type="transmembrane region" description="Helical" evidence="10">
    <location>
        <begin position="28"/>
        <end position="52"/>
    </location>
</feature>
<evidence type="ECO:0000313" key="13">
    <source>
        <dbReference type="Proteomes" id="UP001336250"/>
    </source>
</evidence>
<keyword evidence="13" id="KW-1185">Reference proteome</keyword>
<dbReference type="SMART" id="SM00387">
    <property type="entry name" value="HATPase_c"/>
    <property type="match status" value="1"/>
</dbReference>
<feature type="domain" description="Histidine kinase" evidence="11">
    <location>
        <begin position="254"/>
        <end position="474"/>
    </location>
</feature>
<dbReference type="AlphaFoldDB" id="A0AAW9Q3J1"/>
<dbReference type="Pfam" id="PF00512">
    <property type="entry name" value="HisKA"/>
    <property type="match status" value="1"/>
</dbReference>
<evidence type="ECO:0000256" key="2">
    <source>
        <dbReference type="ARBA" id="ARBA00004370"/>
    </source>
</evidence>
<evidence type="ECO:0000313" key="12">
    <source>
        <dbReference type="EMBL" id="MEF7613914.1"/>
    </source>
</evidence>
<dbReference type="GO" id="GO:0005886">
    <property type="term" value="C:plasma membrane"/>
    <property type="evidence" value="ECO:0007669"/>
    <property type="project" value="TreeGrafter"/>
</dbReference>
<accession>A0AAW9Q3J1</accession>
<dbReference type="InterPro" id="IPR005467">
    <property type="entry name" value="His_kinase_dom"/>
</dbReference>
<evidence type="ECO:0000256" key="3">
    <source>
        <dbReference type="ARBA" id="ARBA00012438"/>
    </source>
</evidence>
<evidence type="ECO:0000256" key="9">
    <source>
        <dbReference type="ARBA" id="ARBA00023136"/>
    </source>
</evidence>
<dbReference type="InterPro" id="IPR036097">
    <property type="entry name" value="HisK_dim/P_sf"/>
</dbReference>
<evidence type="ECO:0000256" key="4">
    <source>
        <dbReference type="ARBA" id="ARBA00022553"/>
    </source>
</evidence>
<name>A0AAW9Q3J1_9BURK</name>
<dbReference type="InterPro" id="IPR003661">
    <property type="entry name" value="HisK_dim/P_dom"/>
</dbReference>
<dbReference type="PROSITE" id="PS50109">
    <property type="entry name" value="HIS_KIN"/>
    <property type="match status" value="1"/>
</dbReference>
<dbReference type="PANTHER" id="PTHR45436">
    <property type="entry name" value="SENSOR HISTIDINE KINASE YKOH"/>
    <property type="match status" value="1"/>
</dbReference>
<dbReference type="EMBL" id="JAZIBG010000020">
    <property type="protein sequence ID" value="MEF7613914.1"/>
    <property type="molecule type" value="Genomic_DNA"/>
</dbReference>
<keyword evidence="9 10" id="KW-0472">Membrane</keyword>
<proteinExistence type="predicted"/>
<keyword evidence="7 12" id="KW-0418">Kinase</keyword>